<reference evidence="5" key="1">
    <citation type="journal article" date="2023" name="Science">
        <title>Genome structures resolve the early diversification of teleost fishes.</title>
        <authorList>
            <person name="Parey E."/>
            <person name="Louis A."/>
            <person name="Montfort J."/>
            <person name="Bouchez O."/>
            <person name="Roques C."/>
            <person name="Iampietro C."/>
            <person name="Lluch J."/>
            <person name="Castinel A."/>
            <person name="Donnadieu C."/>
            <person name="Desvignes T."/>
            <person name="Floi Bucao C."/>
            <person name="Jouanno E."/>
            <person name="Wen M."/>
            <person name="Mejri S."/>
            <person name="Dirks R."/>
            <person name="Jansen H."/>
            <person name="Henkel C."/>
            <person name="Chen W.J."/>
            <person name="Zahm M."/>
            <person name="Cabau C."/>
            <person name="Klopp C."/>
            <person name="Thompson A.W."/>
            <person name="Robinson-Rechavi M."/>
            <person name="Braasch I."/>
            <person name="Lecointre G."/>
            <person name="Bobe J."/>
            <person name="Postlethwait J.H."/>
            <person name="Berthelot C."/>
            <person name="Roest Crollius H."/>
            <person name="Guiguen Y."/>
        </authorList>
    </citation>
    <scope>NUCLEOTIDE SEQUENCE</scope>
    <source>
        <strain evidence="5">WJC10195</strain>
    </source>
</reference>
<protein>
    <recommendedName>
        <fullName evidence="4">DDE Tnp4 domain-containing protein</fullName>
    </recommendedName>
</protein>
<comment type="cofactor">
    <cofactor evidence="1">
        <name>a divalent metal cation</name>
        <dbReference type="ChEBI" id="CHEBI:60240"/>
    </cofactor>
</comment>
<sequence>MASPLTPDNPFFSTTPSPDGDVPPALTPNSPGPQTPRTTMDHSEYLNWCSEHLLREFISRDPGLHQEARQWSRANLEELFHTQRRLLQELNQPHREDREPSALAGIAVTMAYSCQLVLNRERNTEHKIRQNQGTYQIQLMELEQRLQTLCQQRDENLLETQRLQGVLEQQRRDWDQEKREWGDAHHDVRHARDALEVDARYMFRIVDVGAFGKNSDGGVLSCSAFGRALRQGSLDLPEDTTLPGAEDLGAMPHVIVGDAAFPLRRNMMRPFPGHNIPRERRIFNYRLSRARRVVENAFGHLSTQWRMYRRVLGLQPENAEAAVKATCILHNYLTWDTPTEGFTRENTEPQPAAIRSITRISSNHPSREAVQMRERFCSYFSSPAGSLPYQYNVV</sequence>
<keyword evidence="2" id="KW-0479">Metal-binding</keyword>
<dbReference type="Proteomes" id="UP001152622">
    <property type="component" value="Chromosome 9"/>
</dbReference>
<name>A0A9Q1F204_SYNKA</name>
<dbReference type="OrthoDB" id="6577953at2759"/>
<evidence type="ECO:0000259" key="4">
    <source>
        <dbReference type="Pfam" id="PF13359"/>
    </source>
</evidence>
<evidence type="ECO:0000256" key="2">
    <source>
        <dbReference type="ARBA" id="ARBA00022723"/>
    </source>
</evidence>
<dbReference type="AlphaFoldDB" id="A0A9Q1F204"/>
<evidence type="ECO:0000313" key="6">
    <source>
        <dbReference type="Proteomes" id="UP001152622"/>
    </source>
</evidence>
<evidence type="ECO:0000256" key="3">
    <source>
        <dbReference type="SAM" id="MobiDB-lite"/>
    </source>
</evidence>
<evidence type="ECO:0000256" key="1">
    <source>
        <dbReference type="ARBA" id="ARBA00001968"/>
    </source>
</evidence>
<keyword evidence="6" id="KW-1185">Reference proteome</keyword>
<organism evidence="5 6">
    <name type="scientific">Synaphobranchus kaupii</name>
    <name type="common">Kaup's arrowtooth eel</name>
    <dbReference type="NCBI Taxonomy" id="118154"/>
    <lineage>
        <taxon>Eukaryota</taxon>
        <taxon>Metazoa</taxon>
        <taxon>Chordata</taxon>
        <taxon>Craniata</taxon>
        <taxon>Vertebrata</taxon>
        <taxon>Euteleostomi</taxon>
        <taxon>Actinopterygii</taxon>
        <taxon>Neopterygii</taxon>
        <taxon>Teleostei</taxon>
        <taxon>Anguilliformes</taxon>
        <taxon>Synaphobranchidae</taxon>
        <taxon>Synaphobranchus</taxon>
    </lineage>
</organism>
<evidence type="ECO:0000313" key="5">
    <source>
        <dbReference type="EMBL" id="KAJ8349533.1"/>
    </source>
</evidence>
<feature type="region of interest" description="Disordered" evidence="3">
    <location>
        <begin position="1"/>
        <end position="40"/>
    </location>
</feature>
<accession>A0A9Q1F204</accession>
<dbReference type="EMBL" id="JAINUF010000009">
    <property type="protein sequence ID" value="KAJ8349533.1"/>
    <property type="molecule type" value="Genomic_DNA"/>
</dbReference>
<proteinExistence type="predicted"/>
<comment type="caution">
    <text evidence="5">The sequence shown here is derived from an EMBL/GenBank/DDBJ whole genome shotgun (WGS) entry which is preliminary data.</text>
</comment>
<dbReference type="Pfam" id="PF13359">
    <property type="entry name" value="DDE_Tnp_4"/>
    <property type="match status" value="1"/>
</dbReference>
<feature type="domain" description="DDE Tnp4" evidence="4">
    <location>
        <begin position="197"/>
        <end position="331"/>
    </location>
</feature>
<gene>
    <name evidence="5" type="ORF">SKAU_G00246630</name>
</gene>
<dbReference type="InterPro" id="IPR027806">
    <property type="entry name" value="HARBI1_dom"/>
</dbReference>
<dbReference type="GO" id="GO:0046872">
    <property type="term" value="F:metal ion binding"/>
    <property type="evidence" value="ECO:0007669"/>
    <property type="project" value="UniProtKB-KW"/>
</dbReference>